<evidence type="ECO:0000256" key="1">
    <source>
        <dbReference type="SAM" id="Phobius"/>
    </source>
</evidence>
<feature type="transmembrane region" description="Helical" evidence="1">
    <location>
        <begin position="480"/>
        <end position="501"/>
    </location>
</feature>
<proteinExistence type="predicted"/>
<sequence length="537" mass="58084">MKASTIRTFTVVHTWTGLLAGFALFIAFYAGALTMFHDEIDTWASPRAEMARADTMDRVETMLEGIVATHPGAREQIGVTFPADHPSHEVAAYWMDKDGTWKTQTLDESSARDAEDHEHALADFVYELHYDLGIPAIGIYLMGIVSVIYGLALLTGLLIHLPNLVRELFALRPGHNLKRLWQDAHNVIGILSLPFHIIFAITGALLCLTMVMLMAFNTVAFDGKLLPAFERMTSALPETAAKGGSAVMLTPAELGARARQAALASGAANFEPDYMRYVHYGQQGAAAEVRGTSTKTLGEYGMVSLDATDGHVLRVQVSGARDANHATYSAIFGLHFGSFGNVSLRWLYFLLGLAGAFLFYSGNLLYIETRRKRRQAEQPMKVRAMATATVGVCIGSCFAISVTFLGNLIGPLFGATPEAIVQPVCFTAFAAAVIWTFWRRPARAAVDLLWATALVSVAVGVLDMAIHADRLMRTLAEGRFAVLGVDLVAMAMGVGFAWLGIATRRRAVEGDPCSVWSSKRSVVTSATAATAATAQQT</sequence>
<dbReference type="EMBL" id="CP017480">
    <property type="protein sequence ID" value="APG03777.1"/>
    <property type="molecule type" value="Genomic_DNA"/>
</dbReference>
<evidence type="ECO:0008006" key="4">
    <source>
        <dbReference type="Google" id="ProtNLM"/>
    </source>
</evidence>
<reference evidence="3" key="1">
    <citation type="submission" date="2016-09" db="EMBL/GenBank/DDBJ databases">
        <authorList>
            <person name="Lysoe E."/>
        </authorList>
    </citation>
    <scope>NUCLEOTIDE SEQUENCE [LARGE SCALE GENOMIC DNA]</scope>
    <source>
        <strain evidence="3">LJ96T</strain>
    </source>
</reference>
<feature type="transmembrane region" description="Helical" evidence="1">
    <location>
        <begin position="388"/>
        <end position="413"/>
    </location>
</feature>
<feature type="transmembrane region" description="Helical" evidence="1">
    <location>
        <begin position="12"/>
        <end position="36"/>
    </location>
</feature>
<evidence type="ECO:0000313" key="2">
    <source>
        <dbReference type="EMBL" id="APG03777.1"/>
    </source>
</evidence>
<dbReference type="AlphaFoldDB" id="A0A1L3ES22"/>
<dbReference type="Proteomes" id="UP000182987">
    <property type="component" value="Chromosome"/>
</dbReference>
<dbReference type="PANTHER" id="PTHR34219:SF9">
    <property type="entry name" value="IRON-REGULATED INNER MEMBRANE PROTEIN"/>
    <property type="match status" value="1"/>
</dbReference>
<dbReference type="STRING" id="1440763.BJI69_07540"/>
<protein>
    <recommendedName>
        <fullName evidence="4">Peptidase</fullName>
    </recommendedName>
</protein>
<dbReference type="KEGG" id="lrz:BJI69_07540"/>
<dbReference type="OrthoDB" id="9776609at2"/>
<dbReference type="Pfam" id="PF03929">
    <property type="entry name" value="PepSY_TM"/>
    <property type="match status" value="1"/>
</dbReference>
<feature type="transmembrane region" description="Helical" evidence="1">
    <location>
        <begin position="346"/>
        <end position="367"/>
    </location>
</feature>
<accession>A0A1L3ES22</accession>
<keyword evidence="1" id="KW-0812">Transmembrane</keyword>
<dbReference type="PANTHER" id="PTHR34219">
    <property type="entry name" value="IRON-REGULATED INNER MEMBRANE PROTEIN-RELATED"/>
    <property type="match status" value="1"/>
</dbReference>
<keyword evidence="1" id="KW-0472">Membrane</keyword>
<keyword evidence="3" id="KW-1185">Reference proteome</keyword>
<dbReference type="InterPro" id="IPR005625">
    <property type="entry name" value="PepSY-ass_TM"/>
</dbReference>
<organism evidence="2 3">
    <name type="scientific">Luteibacter rhizovicinus DSM 16549</name>
    <dbReference type="NCBI Taxonomy" id="1440763"/>
    <lineage>
        <taxon>Bacteria</taxon>
        <taxon>Pseudomonadati</taxon>
        <taxon>Pseudomonadota</taxon>
        <taxon>Gammaproteobacteria</taxon>
        <taxon>Lysobacterales</taxon>
        <taxon>Rhodanobacteraceae</taxon>
        <taxon>Luteibacter</taxon>
    </lineage>
</organism>
<feature type="transmembrane region" description="Helical" evidence="1">
    <location>
        <begin position="137"/>
        <end position="165"/>
    </location>
</feature>
<name>A0A1L3ES22_9GAMM</name>
<dbReference type="RefSeq" id="WP_046968071.1">
    <property type="nucleotide sequence ID" value="NZ_CP017480.1"/>
</dbReference>
<feature type="transmembrane region" description="Helical" evidence="1">
    <location>
        <begin position="445"/>
        <end position="468"/>
    </location>
</feature>
<keyword evidence="1" id="KW-1133">Transmembrane helix</keyword>
<feature type="transmembrane region" description="Helical" evidence="1">
    <location>
        <begin position="419"/>
        <end position="438"/>
    </location>
</feature>
<evidence type="ECO:0000313" key="3">
    <source>
        <dbReference type="Proteomes" id="UP000182987"/>
    </source>
</evidence>
<feature type="transmembrane region" description="Helical" evidence="1">
    <location>
        <begin position="186"/>
        <end position="216"/>
    </location>
</feature>
<gene>
    <name evidence="2" type="ORF">BJI69_07540</name>
</gene>